<dbReference type="EMBL" id="VEPZ02001060">
    <property type="protein sequence ID" value="KAE8696727.1"/>
    <property type="molecule type" value="Genomic_DNA"/>
</dbReference>
<evidence type="ECO:0000313" key="2">
    <source>
        <dbReference type="EMBL" id="KAE8696727.1"/>
    </source>
</evidence>
<dbReference type="PANTHER" id="PTHR33709:SF17">
    <property type="entry name" value="UBIQUITIN-SPECIFIC PROTEASE FAMILY C19-RELATED PROTEIN"/>
    <property type="match status" value="1"/>
</dbReference>
<reference evidence="2" key="1">
    <citation type="submission" date="2019-09" db="EMBL/GenBank/DDBJ databases">
        <title>Draft genome information of white flower Hibiscus syriacus.</title>
        <authorList>
            <person name="Kim Y.-M."/>
        </authorList>
    </citation>
    <scope>NUCLEOTIDE SEQUENCE [LARGE SCALE GENOMIC DNA]</scope>
    <source>
        <strain evidence="2">YM2019G1</strain>
    </source>
</reference>
<evidence type="ECO:0000256" key="1">
    <source>
        <dbReference type="SAM" id="Phobius"/>
    </source>
</evidence>
<name>A0A6A2ZZB8_HIBSY</name>
<keyword evidence="1" id="KW-0472">Membrane</keyword>
<protein>
    <submittedName>
        <fullName evidence="2">Short-chain dehydrogenase</fullName>
    </submittedName>
</protein>
<accession>A0A6A2ZZB8</accession>
<comment type="caution">
    <text evidence="2">The sequence shown here is derived from an EMBL/GenBank/DDBJ whole genome shotgun (WGS) entry which is preliminary data.</text>
</comment>
<feature type="transmembrane region" description="Helical" evidence="1">
    <location>
        <begin position="75"/>
        <end position="96"/>
    </location>
</feature>
<keyword evidence="1" id="KW-1133">Transmembrane helix</keyword>
<dbReference type="InterPro" id="IPR040339">
    <property type="entry name" value="At1g16860-like"/>
</dbReference>
<sequence>MPSGSNLGTIRKSSGTIPLQPTGLITSGPLNSCSRRSVQLGQGEQADAVSGKAGYCPGVTSLGEEVGTGFRVSKAVVWMVVAAAAMGLMVGAFLMVAVKKMVVLGAVSALVVPMGLVLVSHCIWGRKCLLGFVKRYPDAELRGAVDELYEYKGWGGKPADSKQRCFSWGYYQSGLRALVKAGYGSKVAPFIKPATVVDVTKENNDLSPSFSSWLAERNLSRDDCTMRLEEGYVEEGSTVVVMGVVRHHDYVLMIVSPSEPISPGCQWSRCFLPAYVEGLILS</sequence>
<dbReference type="PANTHER" id="PTHR33709">
    <property type="entry name" value="OSJNBA0035M09.9 PROTEIN"/>
    <property type="match status" value="1"/>
</dbReference>
<proteinExistence type="predicted"/>
<feature type="transmembrane region" description="Helical" evidence="1">
    <location>
        <begin position="102"/>
        <end position="124"/>
    </location>
</feature>
<dbReference type="AlphaFoldDB" id="A0A6A2ZZB8"/>
<keyword evidence="3" id="KW-1185">Reference proteome</keyword>
<evidence type="ECO:0000313" key="3">
    <source>
        <dbReference type="Proteomes" id="UP000436088"/>
    </source>
</evidence>
<keyword evidence="1" id="KW-0812">Transmembrane</keyword>
<dbReference type="Proteomes" id="UP000436088">
    <property type="component" value="Unassembled WGS sequence"/>
</dbReference>
<gene>
    <name evidence="2" type="ORF">F3Y22_tig00110647pilonHSYRG00067</name>
</gene>
<organism evidence="2 3">
    <name type="scientific">Hibiscus syriacus</name>
    <name type="common">Rose of Sharon</name>
    <dbReference type="NCBI Taxonomy" id="106335"/>
    <lineage>
        <taxon>Eukaryota</taxon>
        <taxon>Viridiplantae</taxon>
        <taxon>Streptophyta</taxon>
        <taxon>Embryophyta</taxon>
        <taxon>Tracheophyta</taxon>
        <taxon>Spermatophyta</taxon>
        <taxon>Magnoliopsida</taxon>
        <taxon>eudicotyledons</taxon>
        <taxon>Gunneridae</taxon>
        <taxon>Pentapetalae</taxon>
        <taxon>rosids</taxon>
        <taxon>malvids</taxon>
        <taxon>Malvales</taxon>
        <taxon>Malvaceae</taxon>
        <taxon>Malvoideae</taxon>
        <taxon>Hibiscus</taxon>
    </lineage>
</organism>